<organism evidence="1">
    <name type="scientific">marine metagenome</name>
    <dbReference type="NCBI Taxonomy" id="408172"/>
    <lineage>
        <taxon>unclassified sequences</taxon>
        <taxon>metagenomes</taxon>
        <taxon>ecological metagenomes</taxon>
    </lineage>
</organism>
<name>A0A381YFQ2_9ZZZZ</name>
<accession>A0A381YFQ2</accession>
<gene>
    <name evidence="1" type="ORF">METZ01_LOCUS128810</name>
</gene>
<reference evidence="1" key="1">
    <citation type="submission" date="2018-05" db="EMBL/GenBank/DDBJ databases">
        <authorList>
            <person name="Lanie J.A."/>
            <person name="Ng W.-L."/>
            <person name="Kazmierczak K.M."/>
            <person name="Andrzejewski T.M."/>
            <person name="Davidsen T.M."/>
            <person name="Wayne K.J."/>
            <person name="Tettelin H."/>
            <person name="Glass J.I."/>
            <person name="Rusch D."/>
            <person name="Podicherti R."/>
            <person name="Tsui H.-C.T."/>
            <person name="Winkler M.E."/>
        </authorList>
    </citation>
    <scope>NUCLEOTIDE SEQUENCE</scope>
</reference>
<protein>
    <submittedName>
        <fullName evidence="1">Uncharacterized protein</fullName>
    </submittedName>
</protein>
<dbReference type="AlphaFoldDB" id="A0A381YFQ2"/>
<evidence type="ECO:0000313" key="1">
    <source>
        <dbReference type="EMBL" id="SVA75956.1"/>
    </source>
</evidence>
<proteinExistence type="predicted"/>
<sequence length="66" mass="6914">MKASISNLVVLLEPSSRSSDSIVIACAGQTAEQSLQAIQRSSPLSYLSKANLPLNLGDKGVFTSGY</sequence>
<dbReference type="EMBL" id="UINC01018149">
    <property type="protein sequence ID" value="SVA75956.1"/>
    <property type="molecule type" value="Genomic_DNA"/>
</dbReference>